<keyword evidence="3" id="KW-0804">Transcription</keyword>
<dbReference type="PROSITE" id="PS00463">
    <property type="entry name" value="ZN2_CY6_FUNGAL_1"/>
    <property type="match status" value="1"/>
</dbReference>
<keyword evidence="4" id="KW-0539">Nucleus</keyword>
<dbReference type="GO" id="GO:0008270">
    <property type="term" value="F:zinc ion binding"/>
    <property type="evidence" value="ECO:0007669"/>
    <property type="project" value="InterPro"/>
</dbReference>
<evidence type="ECO:0000256" key="2">
    <source>
        <dbReference type="ARBA" id="ARBA00023125"/>
    </source>
</evidence>
<dbReference type="EMBL" id="CP055898">
    <property type="protein sequence ID" value="QKX54722.1"/>
    <property type="molecule type" value="Genomic_DNA"/>
</dbReference>
<dbReference type="OrthoDB" id="10000533at2759"/>
<evidence type="ECO:0000256" key="4">
    <source>
        <dbReference type="ARBA" id="ARBA00023242"/>
    </source>
</evidence>
<dbReference type="PROSITE" id="PS50048">
    <property type="entry name" value="ZN2_CY6_FUNGAL_2"/>
    <property type="match status" value="1"/>
</dbReference>
<dbReference type="Proteomes" id="UP000509510">
    <property type="component" value="Chromosome I"/>
</dbReference>
<dbReference type="SUPFAM" id="SSF51735">
    <property type="entry name" value="NAD(P)-binding Rossmann-fold domains"/>
    <property type="match status" value="1"/>
</dbReference>
<dbReference type="RefSeq" id="XP_035340901.1">
    <property type="nucleotide sequence ID" value="XM_035485008.1"/>
</dbReference>
<accession>A0A7H8QLQ5</accession>
<dbReference type="AlphaFoldDB" id="A0A7H8QLQ5"/>
<dbReference type="Gene3D" id="4.10.240.10">
    <property type="entry name" value="Zn(2)-C6 fungal-type DNA-binding domain"/>
    <property type="match status" value="1"/>
</dbReference>
<protein>
    <recommendedName>
        <fullName evidence="5">Zn(2)-C6 fungal-type domain-containing protein</fullName>
    </recommendedName>
</protein>
<gene>
    <name evidence="6" type="ORF">TRUGW13939_01811</name>
</gene>
<dbReference type="GO" id="GO:0000981">
    <property type="term" value="F:DNA-binding transcription factor activity, RNA polymerase II-specific"/>
    <property type="evidence" value="ECO:0007669"/>
    <property type="project" value="InterPro"/>
</dbReference>
<sequence length="1274" mass="142264">MVKVAFAGGSGNVAQEIIDVLVAQKKHDILILSRKDAPAGESTQGITWLKADYGDPKQLEQVLQGVDTLLSFVATQEDPSSTIQKNLIDAAIKAGVKRFAPSEWSTSGLEHLSWYAYKAEIRRYLKEVNEHKKVLEYSLFQPGLFVNYFTYPYNSTNHIHQMELPFDFNNRRVISIDGGDDSALTLTTVQDVANVVAKAIDYEGEWPVIGGIRGTTISTKKLIALGEKIRGGTPFAIEKLKTQVLESGTWTTSWQPKLDHPSIPPDQVDIFSRIILAGVLLAISADAYSVSDEWNQLLPDYKFTQAEDFLAEVWRAQYEPWAKRRKVRKGTQSCWECKRRKVRCIFASDANTICDNCKRRGTTCISQELPDQPVPLVNSNPQVIEARLGRVEELVEHLVSNTIQSSTETLPGIRSISARPEDREKYRLSVVSPTRRNTANDRDNWTPTSLKSIPPVIEASQAVGRRASSKYVGVSHDLIAAWPSESDLNLICTLPVGLSTQFHCGACTPYSSFMENDPPSLRETLKMPRPGSHPVLIARKLLVLGTFLQGIPPSSIQELGELGASCRDIMSRVVDRATRLVTTNDDLVCSVEGVECILLEAMYHNYAGNLHRAWMAVRRATAVAQMMMLHRGLKSSSLKFIEPETRATFSPETICLRLLEMDRYLSLMLGLPQASLESNFASPKALEECHPIDRIQRIHCAVSGQILQRNDADANDFDKTHEIDQILQKAAAEMPPQWWLIPDFVSNNQDGSALIRDTVRLMDQLTHYHLLIRLHLPFMLRSSSDSKYGHSRIIAMNVSREILSRYIVFRTSNPAHFYCRGTDFLAFIATTVICLAHIDSHSQDLRRTSGSNPTPIFNFLAHSRPSDRGIMEQTIEIIESMASSGTDAIASKLGHIMHHLLTIEANAANGTIYMTSSSNGDEEESECHIKLADGGKTLRVYIPYFGTINFEGGAISKSTSMAPKQLGQPASPQYSSVSNEYGALHSSNTEQAAPIEFLGCRGLLTIRGKNPMKACGQIYRYASLMDFSNNQTNNMPKETPLHESRWAIPSSTTTDPSGDPSPSQELARFMKIVARLKWKLPFLSEAYRLATTRTADVAPDDVAYAEIMFKIDFHEYYALLERAIVHLLAVFGVSVDSRFRKSHVRQNGSHRYHANVLEALEKKTCPLYPVLGKGLAQDQLQMAKQLRNEWKTADSDGDKQGRERDPVSLETYDLEVMLNAIFGGLEEGYALAQASVPSKTRHMEVDSNKVVDTSPWNTETGWDFIVDAMDWEAV</sequence>
<evidence type="ECO:0000256" key="3">
    <source>
        <dbReference type="ARBA" id="ARBA00023163"/>
    </source>
</evidence>
<dbReference type="CDD" id="cd00067">
    <property type="entry name" value="GAL4"/>
    <property type="match status" value="1"/>
</dbReference>
<keyword evidence="2" id="KW-0238">DNA-binding</keyword>
<organism evidence="6 7">
    <name type="scientific">Talaromyces rugulosus</name>
    <name type="common">Penicillium rugulosum</name>
    <dbReference type="NCBI Taxonomy" id="121627"/>
    <lineage>
        <taxon>Eukaryota</taxon>
        <taxon>Fungi</taxon>
        <taxon>Dikarya</taxon>
        <taxon>Ascomycota</taxon>
        <taxon>Pezizomycotina</taxon>
        <taxon>Eurotiomycetes</taxon>
        <taxon>Eurotiomycetidae</taxon>
        <taxon>Eurotiales</taxon>
        <taxon>Trichocomaceae</taxon>
        <taxon>Talaromyces</taxon>
        <taxon>Talaromyces sect. Islandici</taxon>
    </lineage>
</organism>
<dbReference type="InterPro" id="IPR008030">
    <property type="entry name" value="NmrA-like"/>
</dbReference>
<evidence type="ECO:0000313" key="6">
    <source>
        <dbReference type="EMBL" id="QKX54722.1"/>
    </source>
</evidence>
<reference evidence="7" key="1">
    <citation type="submission" date="2020-06" db="EMBL/GenBank/DDBJ databases">
        <title>A chromosome-scale genome assembly of Talaromyces rugulosus W13939.</title>
        <authorList>
            <person name="Wang B."/>
            <person name="Guo L."/>
            <person name="Ye K."/>
            <person name="Wang L."/>
        </authorList>
    </citation>
    <scope>NUCLEOTIDE SEQUENCE [LARGE SCALE GENOMIC DNA]</scope>
    <source>
        <strain evidence="7">W13939</strain>
    </source>
</reference>
<dbReference type="Gene3D" id="3.40.50.720">
    <property type="entry name" value="NAD(P)-binding Rossmann-like Domain"/>
    <property type="match status" value="1"/>
</dbReference>
<dbReference type="InterPro" id="IPR036864">
    <property type="entry name" value="Zn2-C6_fun-type_DNA-bd_sf"/>
</dbReference>
<proteinExistence type="predicted"/>
<dbReference type="InterPro" id="IPR001138">
    <property type="entry name" value="Zn2Cys6_DnaBD"/>
</dbReference>
<dbReference type="InterPro" id="IPR036291">
    <property type="entry name" value="NAD(P)-bd_dom_sf"/>
</dbReference>
<dbReference type="KEGG" id="trg:TRUGW13939_01811"/>
<evidence type="ECO:0000313" key="7">
    <source>
        <dbReference type="Proteomes" id="UP000509510"/>
    </source>
</evidence>
<feature type="domain" description="Zn(2)-C6 fungal-type" evidence="5">
    <location>
        <begin position="333"/>
        <end position="366"/>
    </location>
</feature>
<keyword evidence="1" id="KW-0805">Transcription regulation</keyword>
<dbReference type="Pfam" id="PF05368">
    <property type="entry name" value="NmrA"/>
    <property type="match status" value="1"/>
</dbReference>
<dbReference type="CDD" id="cd12148">
    <property type="entry name" value="fungal_TF_MHR"/>
    <property type="match status" value="1"/>
</dbReference>
<dbReference type="SMART" id="SM00066">
    <property type="entry name" value="GAL4"/>
    <property type="match status" value="1"/>
</dbReference>
<dbReference type="GO" id="GO:0003677">
    <property type="term" value="F:DNA binding"/>
    <property type="evidence" value="ECO:0007669"/>
    <property type="project" value="UniProtKB-KW"/>
</dbReference>
<dbReference type="PANTHER" id="PTHR47840">
    <property type="entry name" value="ZN(II)2CYS6 TRANSCRIPTION FACTOR (EUROFUNG)-RELATED"/>
    <property type="match status" value="1"/>
</dbReference>
<name>A0A7H8QLQ5_TALRU</name>
<dbReference type="SUPFAM" id="SSF57701">
    <property type="entry name" value="Zn2/Cys6 DNA-binding domain"/>
    <property type="match status" value="1"/>
</dbReference>
<evidence type="ECO:0000259" key="5">
    <source>
        <dbReference type="PROSITE" id="PS50048"/>
    </source>
</evidence>
<dbReference type="GeneID" id="55989321"/>
<evidence type="ECO:0000256" key="1">
    <source>
        <dbReference type="ARBA" id="ARBA00023015"/>
    </source>
</evidence>
<dbReference type="Gene3D" id="3.90.25.10">
    <property type="entry name" value="UDP-galactose 4-epimerase, domain 1"/>
    <property type="match status" value="1"/>
</dbReference>
<dbReference type="PANTHER" id="PTHR47840:SF1">
    <property type="entry name" value="ZN(II)2CYS6 TRANSCRIPTION FACTOR (EUROFUNG)"/>
    <property type="match status" value="1"/>
</dbReference>
<keyword evidence="7" id="KW-1185">Reference proteome</keyword>